<organism evidence="2 3">
    <name type="scientific">Synchytrium microbalum</name>
    <dbReference type="NCBI Taxonomy" id="1806994"/>
    <lineage>
        <taxon>Eukaryota</taxon>
        <taxon>Fungi</taxon>
        <taxon>Fungi incertae sedis</taxon>
        <taxon>Chytridiomycota</taxon>
        <taxon>Chytridiomycota incertae sedis</taxon>
        <taxon>Chytridiomycetes</taxon>
        <taxon>Synchytriales</taxon>
        <taxon>Synchytriaceae</taxon>
        <taxon>Synchytrium</taxon>
    </lineage>
</organism>
<dbReference type="STRING" id="1806994.A0A507C3W5"/>
<evidence type="ECO:0000259" key="1">
    <source>
        <dbReference type="Pfam" id="PF05175"/>
    </source>
</evidence>
<reference evidence="2 3" key="1">
    <citation type="journal article" date="2019" name="Sci. Rep.">
        <title>Comparative genomics of chytrid fungi reveal insights into the obligate biotrophic and pathogenic lifestyle of Synchytrium endobioticum.</title>
        <authorList>
            <person name="van de Vossenberg B.T.L.H."/>
            <person name="Warris S."/>
            <person name="Nguyen H.D.T."/>
            <person name="van Gent-Pelzer M.P.E."/>
            <person name="Joly D.L."/>
            <person name="van de Geest H.C."/>
            <person name="Bonants P.J.M."/>
            <person name="Smith D.S."/>
            <person name="Levesque C.A."/>
            <person name="van der Lee T.A.J."/>
        </authorList>
    </citation>
    <scope>NUCLEOTIDE SEQUENCE [LARGE SCALE GENOMIC DNA]</scope>
    <source>
        <strain evidence="2 3">JEL517</strain>
    </source>
</reference>
<proteinExistence type="predicted"/>
<sequence length="482" mass="53006">MKLDRAHGFSGLPIHVPYDDDHIAVVQKPGGLTLRHYEENTLEVLLRQLLRPPNGSIDDILPNPIVISNGLDKSSWGLVVIAKTRQALLGLTEAWSESRIITTYHALIEGRIVVGNTFAHVGQRLTRTDVVDNVSCTATITVLNITRCRKLEYLSTVLFTPKLPLFPRQPNHHIRLHLLAMGNALIGNATNTHGLAGSTVKHCMIALTRIELKHPCTGDDIVVDLAEPERIKRMRERQQLVWEKQYAAHGGNDEDQALEVVSLAYTRGYQTFCGMSFTINEHVMVPRQPTELLVTTAIELLKDIPTPKILDVGTGSGCILISIMHGLQYQCLGAGIDISSQALDIARENAKRLLPPLSSITFAESDMADDTLPFNIAHIAPFGIILCNPPYHNTSRANFLKLDTEPRIATVAGETGLEGYDKILNGVLDSGAVGDSTIVVVEVPPKKAMNVGGMFEAKGWHLVDTKRDSQQTPRCLVFSRRG</sequence>
<evidence type="ECO:0000313" key="2">
    <source>
        <dbReference type="EMBL" id="TPX35657.1"/>
    </source>
</evidence>
<dbReference type="Pfam" id="PF05175">
    <property type="entry name" value="MTS"/>
    <property type="match status" value="1"/>
</dbReference>
<dbReference type="CDD" id="cd02440">
    <property type="entry name" value="AdoMet_MTases"/>
    <property type="match status" value="1"/>
</dbReference>
<accession>A0A507C3W5</accession>
<evidence type="ECO:0000313" key="3">
    <source>
        <dbReference type="Proteomes" id="UP000319731"/>
    </source>
</evidence>
<dbReference type="InterPro" id="IPR002052">
    <property type="entry name" value="DNA_methylase_N6_adenine_CS"/>
</dbReference>
<dbReference type="OrthoDB" id="269872at2759"/>
<dbReference type="GO" id="GO:0008757">
    <property type="term" value="F:S-adenosylmethionine-dependent methyltransferase activity"/>
    <property type="evidence" value="ECO:0007669"/>
    <property type="project" value="UniProtKB-ARBA"/>
</dbReference>
<dbReference type="GO" id="GO:0005739">
    <property type="term" value="C:mitochondrion"/>
    <property type="evidence" value="ECO:0007669"/>
    <property type="project" value="TreeGrafter"/>
</dbReference>
<dbReference type="InterPro" id="IPR020103">
    <property type="entry name" value="PsdUridine_synth_cat_dom_sf"/>
</dbReference>
<dbReference type="Proteomes" id="UP000319731">
    <property type="component" value="Unassembled WGS sequence"/>
</dbReference>
<dbReference type="AlphaFoldDB" id="A0A507C3W5"/>
<keyword evidence="3" id="KW-1185">Reference proteome</keyword>
<dbReference type="InterPro" id="IPR050320">
    <property type="entry name" value="N5-glutamine_MTase"/>
</dbReference>
<dbReference type="RefSeq" id="XP_031026089.1">
    <property type="nucleotide sequence ID" value="XM_031167868.1"/>
</dbReference>
<dbReference type="GeneID" id="42003165"/>
<name>A0A507C3W5_9FUNG</name>
<comment type="caution">
    <text evidence="2">The sequence shown here is derived from an EMBL/GenBank/DDBJ whole genome shotgun (WGS) entry which is preliminary data.</text>
</comment>
<dbReference type="GO" id="GO:0009982">
    <property type="term" value="F:pseudouridine synthase activity"/>
    <property type="evidence" value="ECO:0007669"/>
    <property type="project" value="InterPro"/>
</dbReference>
<dbReference type="GO" id="GO:0032259">
    <property type="term" value="P:methylation"/>
    <property type="evidence" value="ECO:0007669"/>
    <property type="project" value="InterPro"/>
</dbReference>
<protein>
    <recommendedName>
        <fullName evidence="1">Methyltransferase small domain-containing protein</fullName>
    </recommendedName>
</protein>
<dbReference type="SUPFAM" id="SSF53335">
    <property type="entry name" value="S-adenosyl-L-methionine-dependent methyltransferases"/>
    <property type="match status" value="1"/>
</dbReference>
<dbReference type="SUPFAM" id="SSF55120">
    <property type="entry name" value="Pseudouridine synthase"/>
    <property type="match status" value="1"/>
</dbReference>
<dbReference type="GO" id="GO:0003723">
    <property type="term" value="F:RNA binding"/>
    <property type="evidence" value="ECO:0007669"/>
    <property type="project" value="InterPro"/>
</dbReference>
<dbReference type="Gene3D" id="3.40.50.150">
    <property type="entry name" value="Vaccinia Virus protein VP39"/>
    <property type="match status" value="1"/>
</dbReference>
<dbReference type="GO" id="GO:0001522">
    <property type="term" value="P:pseudouridine synthesis"/>
    <property type="evidence" value="ECO:0007669"/>
    <property type="project" value="InterPro"/>
</dbReference>
<dbReference type="InterPro" id="IPR029063">
    <property type="entry name" value="SAM-dependent_MTases_sf"/>
</dbReference>
<dbReference type="PANTHER" id="PTHR18895">
    <property type="entry name" value="HEMK METHYLTRANSFERASE"/>
    <property type="match status" value="1"/>
</dbReference>
<gene>
    <name evidence="2" type="ORF">SmJEL517_g01940</name>
</gene>
<dbReference type="EMBL" id="QEAO01000007">
    <property type="protein sequence ID" value="TPX35657.1"/>
    <property type="molecule type" value="Genomic_DNA"/>
</dbReference>
<dbReference type="PROSITE" id="PS00092">
    <property type="entry name" value="N6_MTASE"/>
    <property type="match status" value="1"/>
</dbReference>
<dbReference type="InterPro" id="IPR007848">
    <property type="entry name" value="Small_mtfrase_dom"/>
</dbReference>
<feature type="domain" description="Methyltransferase small" evidence="1">
    <location>
        <begin position="300"/>
        <end position="396"/>
    </location>
</feature>
<dbReference type="PANTHER" id="PTHR18895:SF74">
    <property type="entry name" value="MTRF1L RELEASE FACTOR GLUTAMINE METHYLTRANSFERASE"/>
    <property type="match status" value="1"/>
</dbReference>
<dbReference type="Gene3D" id="3.30.2350.10">
    <property type="entry name" value="Pseudouridine synthase"/>
    <property type="match status" value="1"/>
</dbReference>